<gene>
    <name evidence="1" type="ORF">NQ317_014900</name>
</gene>
<sequence length="79" mass="9255">MAPKDNLSAVLYGINDMRLISNDNFMGTEQRPVPVPNENRFETSFRELVDRKSKKLHLLKIQFRLRFKGESIKLSHSNH</sequence>
<evidence type="ECO:0000313" key="2">
    <source>
        <dbReference type="Proteomes" id="UP001162164"/>
    </source>
</evidence>
<dbReference type="Proteomes" id="UP001162164">
    <property type="component" value="Unassembled WGS sequence"/>
</dbReference>
<reference evidence="1" key="1">
    <citation type="journal article" date="2023" name="Insect Mol. Biol.">
        <title>Genome sequencing provides insights into the evolution of gene families encoding plant cell wall-degrading enzymes in longhorned beetles.</title>
        <authorList>
            <person name="Shin N.R."/>
            <person name="Okamura Y."/>
            <person name="Kirsch R."/>
            <person name="Pauchet Y."/>
        </authorList>
    </citation>
    <scope>NUCLEOTIDE SEQUENCE</scope>
    <source>
        <strain evidence="1">MMC_N1</strain>
    </source>
</reference>
<evidence type="ECO:0000313" key="1">
    <source>
        <dbReference type="EMBL" id="KAJ8974406.1"/>
    </source>
</evidence>
<dbReference type="EMBL" id="JAPWTJ010001002">
    <property type="protein sequence ID" value="KAJ8974406.1"/>
    <property type="molecule type" value="Genomic_DNA"/>
</dbReference>
<accession>A0ABQ9J8B1</accession>
<keyword evidence="2" id="KW-1185">Reference proteome</keyword>
<proteinExistence type="predicted"/>
<comment type="caution">
    <text evidence="1">The sequence shown here is derived from an EMBL/GenBank/DDBJ whole genome shotgun (WGS) entry which is preliminary data.</text>
</comment>
<protein>
    <submittedName>
        <fullName evidence="1">Uncharacterized protein</fullName>
    </submittedName>
</protein>
<name>A0ABQ9J8B1_9CUCU</name>
<organism evidence="1 2">
    <name type="scientific">Molorchus minor</name>
    <dbReference type="NCBI Taxonomy" id="1323400"/>
    <lineage>
        <taxon>Eukaryota</taxon>
        <taxon>Metazoa</taxon>
        <taxon>Ecdysozoa</taxon>
        <taxon>Arthropoda</taxon>
        <taxon>Hexapoda</taxon>
        <taxon>Insecta</taxon>
        <taxon>Pterygota</taxon>
        <taxon>Neoptera</taxon>
        <taxon>Endopterygota</taxon>
        <taxon>Coleoptera</taxon>
        <taxon>Polyphaga</taxon>
        <taxon>Cucujiformia</taxon>
        <taxon>Chrysomeloidea</taxon>
        <taxon>Cerambycidae</taxon>
        <taxon>Lamiinae</taxon>
        <taxon>Monochamini</taxon>
        <taxon>Molorchus</taxon>
    </lineage>
</organism>